<feature type="domain" description="Coenzyme Q-binding protein COQ10 START" evidence="4">
    <location>
        <begin position="31"/>
        <end position="157"/>
    </location>
</feature>
<dbReference type="SUPFAM" id="SSF55961">
    <property type="entry name" value="Bet v1-like"/>
    <property type="match status" value="1"/>
</dbReference>
<accession>A0ABQ7JFG7</accession>
<dbReference type="InterPro" id="IPR005031">
    <property type="entry name" value="COQ10_START"/>
</dbReference>
<evidence type="ECO:0000313" key="5">
    <source>
        <dbReference type="EMBL" id="KAF8822694.1"/>
    </source>
</evidence>
<evidence type="ECO:0000313" key="6">
    <source>
        <dbReference type="Proteomes" id="UP000823046"/>
    </source>
</evidence>
<comment type="subunit">
    <text evidence="2">Interacts with coenzyme Q.</text>
</comment>
<dbReference type="Gene3D" id="3.30.530.20">
    <property type="match status" value="1"/>
</dbReference>
<protein>
    <submittedName>
        <fullName evidence="5">Polyketide cyclase/dehydrase</fullName>
    </submittedName>
</protein>
<proteinExistence type="inferred from homology"/>
<dbReference type="PANTHER" id="PTHR12901">
    <property type="entry name" value="SPERM PROTEIN HOMOLOG"/>
    <property type="match status" value="1"/>
</dbReference>
<comment type="function">
    <text evidence="3">Required for the function of coenzyme Q in the respiratory chain. May serve as a chaperone or may be involved in the transport of Q6 from its site of synthesis to the catalytic sites of the respiratory complexes.</text>
</comment>
<evidence type="ECO:0000256" key="1">
    <source>
        <dbReference type="ARBA" id="ARBA00006885"/>
    </source>
</evidence>
<dbReference type="Pfam" id="PF03364">
    <property type="entry name" value="Polyketide_cyc"/>
    <property type="match status" value="1"/>
</dbReference>
<evidence type="ECO:0000256" key="2">
    <source>
        <dbReference type="ARBA" id="ARBA00011814"/>
    </source>
</evidence>
<evidence type="ECO:0000259" key="4">
    <source>
        <dbReference type="Pfam" id="PF03364"/>
    </source>
</evidence>
<dbReference type="InterPro" id="IPR044996">
    <property type="entry name" value="COQ10-like"/>
</dbReference>
<gene>
    <name evidence="5" type="ORF">IE077_003068</name>
</gene>
<dbReference type="PANTHER" id="PTHR12901:SF10">
    <property type="entry name" value="COENZYME Q-BINDING PROTEIN COQ10, MITOCHONDRIAL"/>
    <property type="match status" value="1"/>
</dbReference>
<sequence length="312" mass="35449">MTCEYFAIGIARRQITGGFFKPFEHQQRRIVPYSPEKYFNVVLDVEKYQNFIPWCQESSVQNAPWNGNPCSFSAEVVIGFKLFKERYTSIVTYNRPHWIQVSAIDSSIFSKLINEWKFSPGPDSNSAYVDFRVDFQFSNILHQQAAGYFIEELTSIMTSSFDDRVAALYGGKQLSDHMKNKSLVKQEGSFSANSTALLQIKPTAGEVICKNIARKDISPSSAADSDGLRICEKDILLHWSELLLRVQGLVDRNKLSSDDGRALRRKICKMDSGVAIVFHAFDNSLGRPISGVEEKLWEERLLGHLKELLEET</sequence>
<dbReference type="InterPro" id="IPR023393">
    <property type="entry name" value="START-like_dom_sf"/>
</dbReference>
<dbReference type="CDD" id="cd07813">
    <property type="entry name" value="COQ10p_like"/>
    <property type="match status" value="1"/>
</dbReference>
<dbReference type="EMBL" id="JADAQX010000030">
    <property type="protein sequence ID" value="KAF8822694.1"/>
    <property type="molecule type" value="Genomic_DNA"/>
</dbReference>
<reference evidence="5 6" key="1">
    <citation type="journal article" date="2020" name="bioRxiv">
        <title>Metabolic contributions of an alphaproteobacterial endosymbiont in the apicomplexan Cardiosporidium cionae.</title>
        <authorList>
            <person name="Hunter E.S."/>
            <person name="Paight C.J."/>
            <person name="Lane C.E."/>
        </authorList>
    </citation>
    <scope>NUCLEOTIDE SEQUENCE [LARGE SCALE GENOMIC DNA]</scope>
    <source>
        <strain evidence="5">ESH_2018</strain>
    </source>
</reference>
<organism evidence="5 6">
    <name type="scientific">Cardiosporidium cionae</name>
    <dbReference type="NCBI Taxonomy" id="476202"/>
    <lineage>
        <taxon>Eukaryota</taxon>
        <taxon>Sar</taxon>
        <taxon>Alveolata</taxon>
        <taxon>Apicomplexa</taxon>
        <taxon>Aconoidasida</taxon>
        <taxon>Nephromycida</taxon>
        <taxon>Cardiosporidium</taxon>
    </lineage>
</organism>
<keyword evidence="6" id="KW-1185">Reference proteome</keyword>
<comment type="caution">
    <text evidence="5">The sequence shown here is derived from an EMBL/GenBank/DDBJ whole genome shotgun (WGS) entry which is preliminary data.</text>
</comment>
<dbReference type="Proteomes" id="UP000823046">
    <property type="component" value="Unassembled WGS sequence"/>
</dbReference>
<evidence type="ECO:0000256" key="3">
    <source>
        <dbReference type="ARBA" id="ARBA00024947"/>
    </source>
</evidence>
<name>A0ABQ7JFG7_9APIC</name>
<comment type="similarity">
    <text evidence="1">Belongs to the COQ10 family.</text>
</comment>